<evidence type="ECO:0000256" key="1">
    <source>
        <dbReference type="ARBA" id="ARBA00004418"/>
    </source>
</evidence>
<comment type="subcellular location">
    <subcellularLocation>
        <location evidence="1">Periplasm</location>
    </subcellularLocation>
</comment>
<accession>A0A4R6VZG3</accession>
<dbReference type="InterPro" id="IPR030678">
    <property type="entry name" value="Peptide/Ni-bd"/>
</dbReference>
<dbReference type="SUPFAM" id="SSF53850">
    <property type="entry name" value="Periplasmic binding protein-like II"/>
    <property type="match status" value="1"/>
</dbReference>
<sequence>MRIAKKLLLGLAASTAISSYALPSFADNVATVNVVQIFGTIDPAKINDYTEYMAGVNLYDALTTLDSEGNILPNLAESWTVSEDTLTYTFTLKEGATFQDGSPVEAKDVAYSVGRLLALNEGPAYLFEGVLDENSVKALDERTVEFKLNKVYTPFLTNTPILFVVNSDVADANKTDSDPWAQDYLANNSIGAGAYMMTNWDRGATMTIKKYDGYHLGWSDQPVDEVRFVVTNEEATVKALAASGELSMSSDGQAQETYDAISKIEGYRIESFPTATNFYLKLNHQVAPTDDVHIRKAIAYATDYETIRSQLLPGEPLAGPMPKVFAAAYLDDLAMPEYNLEKAKEHVAMSKYANAGAIPIEIMFVAGLAFEEEIALLMKSNLDQVGFNTIMKPEPWNRMTELASSAETTPAINEVFYGATYPSPDSFFYPQYHSRAQGTWTSMEWVLDDKVDELIEQARGEGDIDAQNEIYKELQRYLVDQQSDVFLLTQTSQVAFSKCLEGFSWVPMQSFEYNFHTMRWVCE</sequence>
<dbReference type="EMBL" id="SNYR01000001">
    <property type="protein sequence ID" value="TDQ66025.1"/>
    <property type="molecule type" value="Genomic_DNA"/>
</dbReference>
<evidence type="ECO:0000256" key="2">
    <source>
        <dbReference type="ARBA" id="ARBA00005695"/>
    </source>
</evidence>
<evidence type="ECO:0000256" key="4">
    <source>
        <dbReference type="ARBA" id="ARBA00022729"/>
    </source>
</evidence>
<dbReference type="AlphaFoldDB" id="A0A4R6VZG3"/>
<evidence type="ECO:0000313" key="7">
    <source>
        <dbReference type="EMBL" id="TDQ66025.1"/>
    </source>
</evidence>
<dbReference type="Gene3D" id="3.10.105.10">
    <property type="entry name" value="Dipeptide-binding Protein, Domain 3"/>
    <property type="match status" value="1"/>
</dbReference>
<comment type="caution">
    <text evidence="7">The sequence shown here is derived from an EMBL/GenBank/DDBJ whole genome shotgun (WGS) entry which is preliminary data.</text>
</comment>
<dbReference type="InterPro" id="IPR039424">
    <property type="entry name" value="SBP_5"/>
</dbReference>
<evidence type="ECO:0000256" key="5">
    <source>
        <dbReference type="SAM" id="SignalP"/>
    </source>
</evidence>
<dbReference type="OrthoDB" id="9803988at2"/>
<dbReference type="PANTHER" id="PTHR30290">
    <property type="entry name" value="PERIPLASMIC BINDING COMPONENT OF ABC TRANSPORTER"/>
    <property type="match status" value="1"/>
</dbReference>
<dbReference type="Proteomes" id="UP000295391">
    <property type="component" value="Unassembled WGS sequence"/>
</dbReference>
<comment type="similarity">
    <text evidence="2">Belongs to the bacterial solute-binding protein 5 family.</text>
</comment>
<proteinExistence type="inferred from homology"/>
<name>A0A4R6VZG3_9HYPH</name>
<dbReference type="GO" id="GO:0015833">
    <property type="term" value="P:peptide transport"/>
    <property type="evidence" value="ECO:0007669"/>
    <property type="project" value="TreeGrafter"/>
</dbReference>
<evidence type="ECO:0000256" key="3">
    <source>
        <dbReference type="ARBA" id="ARBA00022448"/>
    </source>
</evidence>
<evidence type="ECO:0000259" key="6">
    <source>
        <dbReference type="Pfam" id="PF00496"/>
    </source>
</evidence>
<keyword evidence="4 5" id="KW-0732">Signal</keyword>
<feature type="signal peptide" evidence="5">
    <location>
        <begin position="1"/>
        <end position="26"/>
    </location>
</feature>
<reference evidence="7 8" key="1">
    <citation type="submission" date="2019-03" db="EMBL/GenBank/DDBJ databases">
        <title>Genomic Encyclopedia of Type Strains, Phase III (KMG-III): the genomes of soil and plant-associated and newly described type strains.</title>
        <authorList>
            <person name="Whitman W."/>
        </authorList>
    </citation>
    <scope>NUCLEOTIDE SEQUENCE [LARGE SCALE GENOMIC DNA]</scope>
    <source>
        <strain evidence="7 8">CGMCC 1.7002</strain>
    </source>
</reference>
<keyword evidence="3" id="KW-0813">Transport</keyword>
<protein>
    <submittedName>
        <fullName evidence="7">Peptide/nickel transport system substrate-binding protein</fullName>
    </submittedName>
</protein>
<dbReference type="GO" id="GO:0030288">
    <property type="term" value="C:outer membrane-bounded periplasmic space"/>
    <property type="evidence" value="ECO:0007669"/>
    <property type="project" value="UniProtKB-ARBA"/>
</dbReference>
<evidence type="ECO:0000313" key="8">
    <source>
        <dbReference type="Proteomes" id="UP000295391"/>
    </source>
</evidence>
<dbReference type="GO" id="GO:0043190">
    <property type="term" value="C:ATP-binding cassette (ABC) transporter complex"/>
    <property type="evidence" value="ECO:0007669"/>
    <property type="project" value="InterPro"/>
</dbReference>
<dbReference type="InterPro" id="IPR000914">
    <property type="entry name" value="SBP_5_dom"/>
</dbReference>
<dbReference type="Pfam" id="PF00496">
    <property type="entry name" value="SBP_bac_5"/>
    <property type="match status" value="1"/>
</dbReference>
<gene>
    <name evidence="7" type="ORF">ATL17_0010</name>
</gene>
<feature type="domain" description="Solute-binding protein family 5" evidence="6">
    <location>
        <begin position="71"/>
        <end position="437"/>
    </location>
</feature>
<organism evidence="7 8">
    <name type="scientific">Maritalea mobilis</name>
    <dbReference type="NCBI Taxonomy" id="483324"/>
    <lineage>
        <taxon>Bacteria</taxon>
        <taxon>Pseudomonadati</taxon>
        <taxon>Pseudomonadota</taxon>
        <taxon>Alphaproteobacteria</taxon>
        <taxon>Hyphomicrobiales</taxon>
        <taxon>Devosiaceae</taxon>
        <taxon>Maritalea</taxon>
    </lineage>
</organism>
<dbReference type="PIRSF" id="PIRSF002741">
    <property type="entry name" value="MppA"/>
    <property type="match status" value="1"/>
</dbReference>
<dbReference type="RefSeq" id="WP_133570751.1">
    <property type="nucleotide sequence ID" value="NZ_SNYR01000001.1"/>
</dbReference>
<dbReference type="PANTHER" id="PTHR30290:SF10">
    <property type="entry name" value="PERIPLASMIC OLIGOPEPTIDE-BINDING PROTEIN-RELATED"/>
    <property type="match status" value="1"/>
</dbReference>
<dbReference type="CDD" id="cd08512">
    <property type="entry name" value="PBP2_NikA_DppA_OppA_like_7"/>
    <property type="match status" value="1"/>
</dbReference>
<feature type="chain" id="PRO_5020812334" evidence="5">
    <location>
        <begin position="27"/>
        <end position="523"/>
    </location>
</feature>
<dbReference type="Gene3D" id="3.90.76.10">
    <property type="entry name" value="Dipeptide-binding Protein, Domain 1"/>
    <property type="match status" value="1"/>
</dbReference>
<dbReference type="GO" id="GO:1904680">
    <property type="term" value="F:peptide transmembrane transporter activity"/>
    <property type="evidence" value="ECO:0007669"/>
    <property type="project" value="TreeGrafter"/>
</dbReference>
<dbReference type="Gene3D" id="3.40.190.10">
    <property type="entry name" value="Periplasmic binding protein-like II"/>
    <property type="match status" value="1"/>
</dbReference>
<keyword evidence="8" id="KW-1185">Reference proteome</keyword>